<dbReference type="Proteomes" id="UP000664414">
    <property type="component" value="Unassembled WGS sequence"/>
</dbReference>
<dbReference type="InterPro" id="IPR004564">
    <property type="entry name" value="OM_lipoprot_carrier_LolA-like"/>
</dbReference>
<dbReference type="PANTHER" id="PTHR35869">
    <property type="entry name" value="OUTER-MEMBRANE LIPOPROTEIN CARRIER PROTEIN"/>
    <property type="match status" value="1"/>
</dbReference>
<feature type="signal peptide" evidence="2">
    <location>
        <begin position="1"/>
        <end position="22"/>
    </location>
</feature>
<protein>
    <submittedName>
        <fullName evidence="3">Outer membrane lipoprotein carrier protein LolA</fullName>
    </submittedName>
</protein>
<reference evidence="3" key="1">
    <citation type="submission" date="2021-02" db="EMBL/GenBank/DDBJ databases">
        <title>Thiocyanate and organic carbon inputs drive convergent selection for specific autotrophic Afipia and Thiobacillus strains within complex microbiomes.</title>
        <authorList>
            <person name="Huddy R.J."/>
            <person name="Sachdeva R."/>
            <person name="Kadzinga F."/>
            <person name="Kantor R.S."/>
            <person name="Harrison S.T.L."/>
            <person name="Banfield J.F."/>
        </authorList>
    </citation>
    <scope>NUCLEOTIDE SEQUENCE</scope>
    <source>
        <strain evidence="3">SCN18_10_11_15_R4_P_38_20</strain>
    </source>
</reference>
<name>A0A8J7PYB9_9PROT</name>
<organism evidence="3 4">
    <name type="scientific">Candidatus Paracaedimonas acanthamoebae</name>
    <dbReference type="NCBI Taxonomy" id="244581"/>
    <lineage>
        <taxon>Bacteria</taxon>
        <taxon>Pseudomonadati</taxon>
        <taxon>Pseudomonadota</taxon>
        <taxon>Alphaproteobacteria</taxon>
        <taxon>Holosporales</taxon>
        <taxon>Caedimonadaceae</taxon>
        <taxon>Candidatus Paracaedimonas</taxon>
    </lineage>
</organism>
<dbReference type="SUPFAM" id="SSF89392">
    <property type="entry name" value="Prokaryotic lipoproteins and lipoprotein localization factors"/>
    <property type="match status" value="1"/>
</dbReference>
<gene>
    <name evidence="3" type="ORF">J0H12_05000</name>
</gene>
<feature type="chain" id="PRO_5035319937" evidence="2">
    <location>
        <begin position="23"/>
        <end position="199"/>
    </location>
</feature>
<keyword evidence="1 2" id="KW-0732">Signal</keyword>
<evidence type="ECO:0000256" key="2">
    <source>
        <dbReference type="SAM" id="SignalP"/>
    </source>
</evidence>
<comment type="caution">
    <text evidence="3">The sequence shown here is derived from an EMBL/GenBank/DDBJ whole genome shotgun (WGS) entry which is preliminary data.</text>
</comment>
<dbReference type="PANTHER" id="PTHR35869:SF1">
    <property type="entry name" value="OUTER-MEMBRANE LIPOPROTEIN CARRIER PROTEIN"/>
    <property type="match status" value="1"/>
</dbReference>
<dbReference type="Pfam" id="PF03548">
    <property type="entry name" value="LolA"/>
    <property type="match status" value="1"/>
</dbReference>
<evidence type="ECO:0000313" key="4">
    <source>
        <dbReference type="Proteomes" id="UP000664414"/>
    </source>
</evidence>
<dbReference type="AlphaFoldDB" id="A0A8J7PYB9"/>
<evidence type="ECO:0000256" key="1">
    <source>
        <dbReference type="ARBA" id="ARBA00022729"/>
    </source>
</evidence>
<dbReference type="CDD" id="cd16325">
    <property type="entry name" value="LolA"/>
    <property type="match status" value="1"/>
</dbReference>
<accession>A0A8J7PYB9</accession>
<keyword evidence="3" id="KW-0449">Lipoprotein</keyword>
<evidence type="ECO:0000313" key="3">
    <source>
        <dbReference type="EMBL" id="MBN9413263.1"/>
    </source>
</evidence>
<dbReference type="InterPro" id="IPR029046">
    <property type="entry name" value="LolA/LolB/LppX"/>
</dbReference>
<sequence>MKKLRLLILALILPLQVFLSRAQGESSAPALKMVETYLNEARTFTADFEQIDNAGKLSHGKFYLSRPGKLRLQYTDPTPLTIVADGQFLIHHDSSTRETTTMALSETPAEFILRENIRFDEGIKVTQFQEEKNTYKVTLARSAVAETGTLTLKFSKKPLKLVQWIVIDSQGLDTTVNLTNLKTNVPIDQKSFIFQESIS</sequence>
<proteinExistence type="predicted"/>
<dbReference type="Gene3D" id="2.50.20.10">
    <property type="entry name" value="Lipoprotein localisation LolA/LolB/LppX"/>
    <property type="match status" value="1"/>
</dbReference>
<dbReference type="EMBL" id="JAFKGL010000019">
    <property type="protein sequence ID" value="MBN9413263.1"/>
    <property type="molecule type" value="Genomic_DNA"/>
</dbReference>